<dbReference type="Gene3D" id="1.10.110.30">
    <property type="match status" value="1"/>
</dbReference>
<feature type="domain" description="CCA-adding enzyme C-terminal" evidence="14">
    <location>
        <begin position="246"/>
        <end position="390"/>
    </location>
</feature>
<comment type="catalytic activity">
    <reaction evidence="11">
        <text>a tRNA precursor + 2 CTP + ATP = a tRNA with a 3' CCA end + 3 diphosphate</text>
        <dbReference type="Rhea" id="RHEA:14433"/>
        <dbReference type="Rhea" id="RHEA-COMP:10465"/>
        <dbReference type="Rhea" id="RHEA-COMP:10468"/>
        <dbReference type="ChEBI" id="CHEBI:30616"/>
        <dbReference type="ChEBI" id="CHEBI:33019"/>
        <dbReference type="ChEBI" id="CHEBI:37563"/>
        <dbReference type="ChEBI" id="CHEBI:74896"/>
        <dbReference type="ChEBI" id="CHEBI:83071"/>
        <dbReference type="EC" id="2.7.7.72"/>
    </reaction>
</comment>
<feature type="binding site" evidence="11">
    <location>
        <position position="27"/>
    </location>
    <ligand>
        <name>ATP</name>
        <dbReference type="ChEBI" id="CHEBI:30616"/>
    </ligand>
</feature>
<comment type="similarity">
    <text evidence="11">Belongs to the tRNA nucleotidyltransferase/poly(A) polymerase family. Bacterial CCA-adding enzyme type 3 subfamily.</text>
</comment>
<comment type="function">
    <text evidence="11">Catalyzes the addition and repair of the essential 3'-terminal CCA sequence in tRNAs without using a nucleic acid template. Adds these three nucleotides in the order of C, C, and A to the tRNA nucleotide-73, using CTP and ATP as substrates and producing inorganic pyrophosphate. tRNA 3'-terminal CCA addition is required both for tRNA processing and repair. Also involved in tRNA surveillance by mediating tandem CCA addition to generate a CCACCA at the 3' terminus of unstable tRNAs. While stable tRNAs receive only 3'-terminal CCA, unstable tRNAs are marked with CCACCA and rapidly degraded.</text>
</comment>
<feature type="binding site" evidence="11">
    <location>
        <position position="30"/>
    </location>
    <ligand>
        <name>CTP</name>
        <dbReference type="ChEBI" id="CHEBI:37563"/>
    </ligand>
</feature>
<accession>A0A2U1K4C3</accession>
<keyword evidence="6 11" id="KW-0547">Nucleotide-binding</keyword>
<protein>
    <recommendedName>
        <fullName evidence="11">CCA-adding enzyme</fullName>
        <ecNumber evidence="11">2.7.7.72</ecNumber>
    </recommendedName>
    <alternativeName>
        <fullName evidence="11">CCA tRNA nucleotidyltransferase</fullName>
    </alternativeName>
    <alternativeName>
        <fullName evidence="11">tRNA CCA-pyrophosphorylase</fullName>
    </alternativeName>
    <alternativeName>
        <fullName evidence="11">tRNA adenylyl-/cytidylyl- transferase</fullName>
    </alternativeName>
    <alternativeName>
        <fullName evidence="11">tRNA nucleotidyltransferase</fullName>
    </alternativeName>
    <alternativeName>
        <fullName evidence="11">tRNA-NT</fullName>
    </alternativeName>
</protein>
<dbReference type="AlphaFoldDB" id="A0A2U1K4C3"/>
<evidence type="ECO:0000256" key="6">
    <source>
        <dbReference type="ARBA" id="ARBA00022741"/>
    </source>
</evidence>
<proteinExistence type="inferred from homology"/>
<evidence type="ECO:0000313" key="15">
    <source>
        <dbReference type="EMBL" id="PWA12346.1"/>
    </source>
</evidence>
<dbReference type="Pfam" id="PF13735">
    <property type="entry name" value="tRNA_NucTran2_2"/>
    <property type="match status" value="1"/>
</dbReference>
<dbReference type="Proteomes" id="UP000245998">
    <property type="component" value="Unassembled WGS sequence"/>
</dbReference>
<feature type="binding site" evidence="11">
    <location>
        <position position="40"/>
    </location>
    <ligand>
        <name>Mg(2+)</name>
        <dbReference type="ChEBI" id="CHEBI:18420"/>
    </ligand>
</feature>
<sequence length="402" mass="46786">MEKVFEDAKPILEKLLEHGHEAYFVGGAVRDSLLGRPIHDIDIATSAKPQEVQKLFKSVIPVGIEHGTVIVVLNGVAYEVTTFRRESEYKDFRRPKQVAFISNLHEDLKRRDFTINAMALDYNGKLIDPFNGQKDIENKLIRTVGSPYERFQEDPLRMLRAIRFLSQLNFSLEKETYSTIKKMNAHITHLSVERIAQEFEKLMLGQANNNALQHLVQLGLYLYLPCLKEYRKVIEQLSVLNLSILSNASEAWALLLYYMETEPRKILKAWKCSNELMRHVEMLLTELKKDRDKQFDPFQFYQLGRSLSLSYVRLYTIIFGGNLKEHVNAFKKTYEELPIKERKELAVNGKDFLAIIDKKPGPWLAGLLSEIEKAVINKKVQNDKNKLREWGKNWYNQFGKSF</sequence>
<evidence type="ECO:0000259" key="13">
    <source>
        <dbReference type="Pfam" id="PF12627"/>
    </source>
</evidence>
<name>A0A2U1K4C3_9BACI</name>
<feature type="binding site" evidence="11">
    <location>
        <position position="30"/>
    </location>
    <ligand>
        <name>ATP</name>
        <dbReference type="ChEBI" id="CHEBI:30616"/>
    </ligand>
</feature>
<feature type="binding site" evidence="11">
    <location>
        <position position="157"/>
    </location>
    <ligand>
        <name>CTP</name>
        <dbReference type="ChEBI" id="CHEBI:37563"/>
    </ligand>
</feature>
<dbReference type="InterPro" id="IPR043519">
    <property type="entry name" value="NT_sf"/>
</dbReference>
<keyword evidence="16" id="KW-1185">Reference proteome</keyword>
<dbReference type="InterPro" id="IPR032810">
    <property type="entry name" value="CCA-adding_enz_C"/>
</dbReference>
<keyword evidence="7 11" id="KW-0692">RNA repair</keyword>
<dbReference type="InterPro" id="IPR050264">
    <property type="entry name" value="Bact_CCA-adding_enz_type3_sf"/>
</dbReference>
<keyword evidence="3 11" id="KW-0819">tRNA processing</keyword>
<feature type="binding site" evidence="11">
    <location>
        <position position="163"/>
    </location>
    <ligand>
        <name>ATP</name>
        <dbReference type="ChEBI" id="CHEBI:30616"/>
    </ligand>
</feature>
<dbReference type="SUPFAM" id="SSF81891">
    <property type="entry name" value="Poly A polymerase C-terminal region-like"/>
    <property type="match status" value="1"/>
</dbReference>
<dbReference type="OrthoDB" id="9805698at2"/>
<feature type="binding site" evidence="11">
    <location>
        <position position="160"/>
    </location>
    <ligand>
        <name>ATP</name>
        <dbReference type="ChEBI" id="CHEBI:30616"/>
    </ligand>
</feature>
<dbReference type="EC" id="2.7.7.72" evidence="11"/>
<keyword evidence="2 11" id="KW-0808">Transferase</keyword>
<feature type="domain" description="tRNA nucleotidyltransferase/poly(A) polymerase RNA and SrmB- binding" evidence="13">
    <location>
        <begin position="169"/>
        <end position="228"/>
    </location>
</feature>
<dbReference type="GO" id="GO:0005524">
    <property type="term" value="F:ATP binding"/>
    <property type="evidence" value="ECO:0007669"/>
    <property type="project" value="UniProtKB-UniRule"/>
</dbReference>
<evidence type="ECO:0000256" key="3">
    <source>
        <dbReference type="ARBA" id="ARBA00022694"/>
    </source>
</evidence>
<keyword evidence="9 11" id="KW-0460">Magnesium</keyword>
<dbReference type="SUPFAM" id="SSF81301">
    <property type="entry name" value="Nucleotidyltransferase"/>
    <property type="match status" value="1"/>
</dbReference>
<evidence type="ECO:0000256" key="2">
    <source>
        <dbReference type="ARBA" id="ARBA00022679"/>
    </source>
</evidence>
<evidence type="ECO:0000256" key="10">
    <source>
        <dbReference type="ARBA" id="ARBA00022884"/>
    </source>
</evidence>
<dbReference type="InterPro" id="IPR002646">
    <property type="entry name" value="PolA_pol_head_dom"/>
</dbReference>
<dbReference type="GO" id="GO:0160016">
    <property type="term" value="F:CCACCA tRNA nucleotidyltransferase activity"/>
    <property type="evidence" value="ECO:0007669"/>
    <property type="project" value="RHEA"/>
</dbReference>
<feature type="binding site" evidence="11">
    <location>
        <position position="154"/>
    </location>
    <ligand>
        <name>CTP</name>
        <dbReference type="ChEBI" id="CHEBI:37563"/>
    </ligand>
</feature>
<dbReference type="PANTHER" id="PTHR46173:SF1">
    <property type="entry name" value="CCA TRNA NUCLEOTIDYLTRANSFERASE 1, MITOCHONDRIAL"/>
    <property type="match status" value="1"/>
</dbReference>
<feature type="binding site" evidence="11">
    <location>
        <position position="111"/>
    </location>
    <ligand>
        <name>ATP</name>
        <dbReference type="ChEBI" id="CHEBI:30616"/>
    </ligand>
</feature>
<gene>
    <name evidence="11" type="primary">cca</name>
    <name evidence="15" type="ORF">DCC39_05960</name>
</gene>
<feature type="binding site" evidence="11">
    <location>
        <position position="111"/>
    </location>
    <ligand>
        <name>CTP</name>
        <dbReference type="ChEBI" id="CHEBI:37563"/>
    </ligand>
</feature>
<dbReference type="EMBL" id="QCZG01000009">
    <property type="protein sequence ID" value="PWA12346.1"/>
    <property type="molecule type" value="Genomic_DNA"/>
</dbReference>
<feature type="binding site" evidence="11">
    <location>
        <position position="163"/>
    </location>
    <ligand>
        <name>CTP</name>
        <dbReference type="ChEBI" id="CHEBI:37563"/>
    </ligand>
</feature>
<reference evidence="15 16" key="1">
    <citation type="submission" date="2018-04" db="EMBL/GenBank/DDBJ databases">
        <title>Camelliibacillus theae gen. nov., sp. nov., isolated from Pu'er tea.</title>
        <authorList>
            <person name="Niu L."/>
        </authorList>
    </citation>
    <scope>NUCLEOTIDE SEQUENCE [LARGE SCALE GENOMIC DNA]</scope>
    <source>
        <strain evidence="15 16">T8</strain>
    </source>
</reference>
<dbReference type="GO" id="GO:0000287">
    <property type="term" value="F:magnesium ion binding"/>
    <property type="evidence" value="ECO:0007669"/>
    <property type="project" value="UniProtKB-UniRule"/>
</dbReference>
<dbReference type="GO" id="GO:0000049">
    <property type="term" value="F:tRNA binding"/>
    <property type="evidence" value="ECO:0007669"/>
    <property type="project" value="UniProtKB-UniRule"/>
</dbReference>
<evidence type="ECO:0000313" key="16">
    <source>
        <dbReference type="Proteomes" id="UP000245998"/>
    </source>
</evidence>
<evidence type="ECO:0000256" key="8">
    <source>
        <dbReference type="ARBA" id="ARBA00022840"/>
    </source>
</evidence>
<dbReference type="Pfam" id="PF12627">
    <property type="entry name" value="PolyA_pol_RNAbd"/>
    <property type="match status" value="1"/>
</dbReference>
<dbReference type="PANTHER" id="PTHR46173">
    <property type="entry name" value="CCA TRNA NUCLEOTIDYLTRANSFERASE 1, MITOCHONDRIAL"/>
    <property type="match status" value="1"/>
</dbReference>
<dbReference type="Gene3D" id="3.30.460.10">
    <property type="entry name" value="Beta Polymerase, domain 2"/>
    <property type="match status" value="1"/>
</dbReference>
<dbReference type="GO" id="GO:0004810">
    <property type="term" value="F:CCA tRNA nucleotidyltransferase activity"/>
    <property type="evidence" value="ECO:0007669"/>
    <property type="project" value="UniProtKB-UniRule"/>
</dbReference>
<dbReference type="CDD" id="cd05398">
    <property type="entry name" value="NT_ClassII-CCAase"/>
    <property type="match status" value="1"/>
</dbReference>
<comment type="subunit">
    <text evidence="11">Homodimer.</text>
</comment>
<comment type="caution">
    <text evidence="15">The sequence shown here is derived from an EMBL/GenBank/DDBJ whole genome shotgun (WGS) entry which is preliminary data.</text>
</comment>
<keyword evidence="10 11" id="KW-0694">RNA-binding</keyword>
<feature type="binding site" evidence="11">
    <location>
        <position position="42"/>
    </location>
    <ligand>
        <name>Mg(2+)</name>
        <dbReference type="ChEBI" id="CHEBI:18420"/>
    </ligand>
</feature>
<feature type="binding site" evidence="11">
    <location>
        <position position="160"/>
    </location>
    <ligand>
        <name>CTP</name>
        <dbReference type="ChEBI" id="CHEBI:37563"/>
    </ligand>
</feature>
<dbReference type="Pfam" id="PF01743">
    <property type="entry name" value="PolyA_pol"/>
    <property type="match status" value="1"/>
</dbReference>
<evidence type="ECO:0000259" key="12">
    <source>
        <dbReference type="Pfam" id="PF01743"/>
    </source>
</evidence>
<feature type="binding site" evidence="11">
    <location>
        <position position="154"/>
    </location>
    <ligand>
        <name>ATP</name>
        <dbReference type="ChEBI" id="CHEBI:30616"/>
    </ligand>
</feature>
<evidence type="ECO:0000259" key="14">
    <source>
        <dbReference type="Pfam" id="PF13735"/>
    </source>
</evidence>
<comment type="miscellaneous">
    <text evidence="11">A single active site specifically recognizes both ATP and CTP and is responsible for their addition.</text>
</comment>
<keyword evidence="5 11" id="KW-0479">Metal-binding</keyword>
<keyword evidence="4 11" id="KW-0548">Nucleotidyltransferase</keyword>
<comment type="catalytic activity">
    <reaction evidence="11">
        <text>a tRNA with a 3' CCA end + 2 CTP + ATP = a tRNA with a 3' CCACCA end + 3 diphosphate</text>
        <dbReference type="Rhea" id="RHEA:76235"/>
        <dbReference type="Rhea" id="RHEA-COMP:10468"/>
        <dbReference type="Rhea" id="RHEA-COMP:18655"/>
        <dbReference type="ChEBI" id="CHEBI:30616"/>
        <dbReference type="ChEBI" id="CHEBI:33019"/>
        <dbReference type="ChEBI" id="CHEBI:37563"/>
        <dbReference type="ChEBI" id="CHEBI:83071"/>
        <dbReference type="ChEBI" id="CHEBI:195187"/>
    </reaction>
</comment>
<organism evidence="15 16">
    <name type="scientific">Pueribacillus theae</name>
    <dbReference type="NCBI Taxonomy" id="2171751"/>
    <lineage>
        <taxon>Bacteria</taxon>
        <taxon>Bacillati</taxon>
        <taxon>Bacillota</taxon>
        <taxon>Bacilli</taxon>
        <taxon>Bacillales</taxon>
        <taxon>Bacillaceae</taxon>
        <taxon>Pueribacillus</taxon>
    </lineage>
</organism>
<evidence type="ECO:0000256" key="5">
    <source>
        <dbReference type="ARBA" id="ARBA00022723"/>
    </source>
</evidence>
<evidence type="ECO:0000256" key="1">
    <source>
        <dbReference type="ARBA" id="ARBA00001946"/>
    </source>
</evidence>
<feature type="binding site" evidence="11">
    <location>
        <position position="157"/>
    </location>
    <ligand>
        <name>ATP</name>
        <dbReference type="ChEBI" id="CHEBI:30616"/>
    </ligand>
</feature>
<feature type="binding site" evidence="11">
    <location>
        <position position="27"/>
    </location>
    <ligand>
        <name>CTP</name>
        <dbReference type="ChEBI" id="CHEBI:37563"/>
    </ligand>
</feature>
<evidence type="ECO:0000256" key="7">
    <source>
        <dbReference type="ARBA" id="ARBA00022800"/>
    </source>
</evidence>
<evidence type="ECO:0000256" key="4">
    <source>
        <dbReference type="ARBA" id="ARBA00022695"/>
    </source>
</evidence>
<dbReference type="HAMAP" id="MF_01263">
    <property type="entry name" value="CCA_bact_type3"/>
    <property type="match status" value="1"/>
</dbReference>
<evidence type="ECO:0000256" key="11">
    <source>
        <dbReference type="HAMAP-Rule" id="MF_01263"/>
    </source>
</evidence>
<dbReference type="InterPro" id="IPR032828">
    <property type="entry name" value="PolyA_RNA-bd"/>
</dbReference>
<feature type="domain" description="Poly A polymerase head" evidence="12">
    <location>
        <begin position="22"/>
        <end position="142"/>
    </location>
</feature>
<dbReference type="GO" id="GO:0042245">
    <property type="term" value="P:RNA repair"/>
    <property type="evidence" value="ECO:0007669"/>
    <property type="project" value="UniProtKB-KW"/>
</dbReference>
<dbReference type="Gene3D" id="1.20.58.560">
    <property type="match status" value="1"/>
</dbReference>
<dbReference type="RefSeq" id="WP_116553980.1">
    <property type="nucleotide sequence ID" value="NZ_QCZG01000009.1"/>
</dbReference>
<evidence type="ECO:0000256" key="9">
    <source>
        <dbReference type="ARBA" id="ARBA00022842"/>
    </source>
</evidence>
<comment type="cofactor">
    <cofactor evidence="1 11">
        <name>Mg(2+)</name>
        <dbReference type="ChEBI" id="CHEBI:18420"/>
    </cofactor>
</comment>
<dbReference type="Gene3D" id="1.10.246.80">
    <property type="match status" value="1"/>
</dbReference>
<dbReference type="GO" id="GO:0001680">
    <property type="term" value="P:tRNA 3'-terminal CCA addition"/>
    <property type="evidence" value="ECO:0007669"/>
    <property type="project" value="UniProtKB-UniRule"/>
</dbReference>
<keyword evidence="8 11" id="KW-0067">ATP-binding</keyword>
<dbReference type="InterPro" id="IPR023068">
    <property type="entry name" value="CCA-adding_enz_firmicutes"/>
</dbReference>
<dbReference type="NCBIfam" id="NF009814">
    <property type="entry name" value="PRK13299.1"/>
    <property type="match status" value="1"/>
</dbReference>